<dbReference type="PROSITE" id="PS00358">
    <property type="entry name" value="RIBOSOMAL_L5"/>
    <property type="match status" value="1"/>
</dbReference>
<dbReference type="OrthoDB" id="1734943at2759"/>
<dbReference type="GO" id="GO:0006412">
    <property type="term" value="P:translation"/>
    <property type="evidence" value="ECO:0007669"/>
    <property type="project" value="InterPro"/>
</dbReference>
<protein>
    <submittedName>
        <fullName evidence="8">60S ribosomal protein L11</fullName>
    </submittedName>
</protein>
<evidence type="ECO:0000256" key="4">
    <source>
        <dbReference type="ARBA" id="ARBA00023274"/>
    </source>
</evidence>
<evidence type="ECO:0000313" key="9">
    <source>
        <dbReference type="Proteomes" id="UP001140172"/>
    </source>
</evidence>
<comment type="function">
    <text evidence="1">Component of the ribosome, a large ribonucleoprotein complex responsible for the synthesis of proteins in the cell. The small ribosomal subunit (SSU) binds messenger RNAs (mRNAs) and translates the encoded message by selecting cognate aminoacyl-transfer RNA (tRNA) molecules. The large subunit (LSU) contains the ribosomal catalytic site termed the peptidyl transferase center (PTC), which catalyzes the formation of peptide bonds, thereby polymerizing the amino acids delivered by tRNAs into a polypeptide chain. The nascent polypeptides leave the ribosome through a tunnel in the LSU and interact with protein factors that function in enzymatic processing, targeting, and the membrane insertion of nascent chains at the exit of the ribosomal tunnel.</text>
</comment>
<dbReference type="PIRSF" id="PIRSF002161">
    <property type="entry name" value="Ribosomal_L5"/>
    <property type="match status" value="1"/>
</dbReference>
<comment type="similarity">
    <text evidence="2 5">Belongs to the universal ribosomal protein uL5 family.</text>
</comment>
<dbReference type="EMBL" id="JANBUM010000097">
    <property type="protein sequence ID" value="KAJ2785081.1"/>
    <property type="molecule type" value="Genomic_DNA"/>
</dbReference>
<evidence type="ECO:0000313" key="8">
    <source>
        <dbReference type="EMBL" id="KAJ2785081.1"/>
    </source>
</evidence>
<dbReference type="PANTHER" id="PTHR11994">
    <property type="entry name" value="60S RIBOSOMAL PROTEIN L11-RELATED"/>
    <property type="match status" value="1"/>
</dbReference>
<keyword evidence="4 5" id="KW-0687">Ribonucleoprotein</keyword>
<dbReference type="InterPro" id="IPR057266">
    <property type="entry name" value="Ribosomal_uL5_euk/arc-type"/>
</dbReference>
<dbReference type="GO" id="GO:0005840">
    <property type="term" value="C:ribosome"/>
    <property type="evidence" value="ECO:0007669"/>
    <property type="project" value="UniProtKB-KW"/>
</dbReference>
<reference evidence="8" key="1">
    <citation type="submission" date="2022-07" db="EMBL/GenBank/DDBJ databases">
        <title>Phylogenomic reconstructions and comparative analyses of Kickxellomycotina fungi.</title>
        <authorList>
            <person name="Reynolds N.K."/>
            <person name="Stajich J.E."/>
            <person name="Barry K."/>
            <person name="Grigoriev I.V."/>
            <person name="Crous P."/>
            <person name="Smith M.E."/>
        </authorList>
    </citation>
    <scope>NUCLEOTIDE SEQUENCE</scope>
    <source>
        <strain evidence="8">BCRC 34489</strain>
    </source>
</reference>
<accession>A0A9W8HF57</accession>
<dbReference type="InterPro" id="IPR031310">
    <property type="entry name" value="Ribosomal_uL5_N"/>
</dbReference>
<evidence type="ECO:0000256" key="2">
    <source>
        <dbReference type="ARBA" id="ARBA00008553"/>
    </source>
</evidence>
<dbReference type="NCBIfam" id="NF003258">
    <property type="entry name" value="PRK04219.1"/>
    <property type="match status" value="1"/>
</dbReference>
<evidence type="ECO:0000256" key="3">
    <source>
        <dbReference type="ARBA" id="ARBA00022980"/>
    </source>
</evidence>
<evidence type="ECO:0000259" key="6">
    <source>
        <dbReference type="Pfam" id="PF00281"/>
    </source>
</evidence>
<dbReference type="Pfam" id="PF00281">
    <property type="entry name" value="Ribosomal_L5"/>
    <property type="match status" value="1"/>
</dbReference>
<dbReference type="GO" id="GO:0003735">
    <property type="term" value="F:structural constituent of ribosome"/>
    <property type="evidence" value="ECO:0007669"/>
    <property type="project" value="InterPro"/>
</dbReference>
<feature type="domain" description="Large ribosomal subunit protein uL5 C-terminal" evidence="7">
    <location>
        <begin position="68"/>
        <end position="143"/>
    </location>
</feature>
<keyword evidence="3 5" id="KW-0689">Ribosomal protein</keyword>
<evidence type="ECO:0000256" key="1">
    <source>
        <dbReference type="ARBA" id="ARBA00004021"/>
    </source>
</evidence>
<dbReference type="AlphaFoldDB" id="A0A9W8HF57"/>
<gene>
    <name evidence="8" type="primary">RPL11</name>
    <name evidence="8" type="ORF">GGI15_002056</name>
</gene>
<evidence type="ECO:0000259" key="7">
    <source>
        <dbReference type="Pfam" id="PF00673"/>
    </source>
</evidence>
<dbReference type="InterPro" id="IPR020929">
    <property type="entry name" value="Ribosomal_uL5_CS"/>
</dbReference>
<dbReference type="GO" id="GO:1990904">
    <property type="term" value="C:ribonucleoprotein complex"/>
    <property type="evidence" value="ECO:0007669"/>
    <property type="project" value="UniProtKB-KW"/>
</dbReference>
<proteinExistence type="inferred from homology"/>
<dbReference type="Gene3D" id="3.30.1440.10">
    <property type="match status" value="1"/>
</dbReference>
<keyword evidence="9" id="KW-1185">Reference proteome</keyword>
<dbReference type="SUPFAM" id="SSF55282">
    <property type="entry name" value="RL5-like"/>
    <property type="match status" value="1"/>
</dbReference>
<dbReference type="FunFam" id="3.30.1440.10:FF:000002">
    <property type="entry name" value="60S ribosomal protein L11"/>
    <property type="match status" value="1"/>
</dbReference>
<comment type="caution">
    <text evidence="8">The sequence shown here is derived from an EMBL/GenBank/DDBJ whole genome shotgun (WGS) entry which is preliminary data.</text>
</comment>
<name>A0A9W8HF57_9FUNG</name>
<evidence type="ECO:0000256" key="5">
    <source>
        <dbReference type="RuleBase" id="RU003930"/>
    </source>
</evidence>
<sequence length="178" mass="20331">MSADKTTKPSDCMRELKIEKLVLNISVGESGDRLTRARKVLEELSGQSPIDSKARYTVRTFGIRRNDKIATHVTIRGPKAEEILERGLKVKEYELRARNFSATGNFGFGIQEHIDLGIKYDPSIGIFGMDFYIVMGRPGFRVSRRKHCRGRIGASHRINKEETKEWFKKKFDGLIANK</sequence>
<dbReference type="InterPro" id="IPR002132">
    <property type="entry name" value="Ribosomal_uL5"/>
</dbReference>
<feature type="domain" description="Large ribosomal subunit protein uL5 N-terminal" evidence="6">
    <location>
        <begin position="13"/>
        <end position="64"/>
    </location>
</feature>
<dbReference type="InterPro" id="IPR031309">
    <property type="entry name" value="Ribosomal_uL5_C"/>
</dbReference>
<dbReference type="Proteomes" id="UP001140172">
    <property type="component" value="Unassembled WGS sequence"/>
</dbReference>
<dbReference type="InterPro" id="IPR022803">
    <property type="entry name" value="Ribosomal_uL5_dom_sf"/>
</dbReference>
<dbReference type="Pfam" id="PF00673">
    <property type="entry name" value="Ribosomal_L5_C"/>
    <property type="match status" value="1"/>
</dbReference>
<organism evidence="8 9">
    <name type="scientific">Coemansia interrupta</name>
    <dbReference type="NCBI Taxonomy" id="1126814"/>
    <lineage>
        <taxon>Eukaryota</taxon>
        <taxon>Fungi</taxon>
        <taxon>Fungi incertae sedis</taxon>
        <taxon>Zoopagomycota</taxon>
        <taxon>Kickxellomycotina</taxon>
        <taxon>Kickxellomycetes</taxon>
        <taxon>Kickxellales</taxon>
        <taxon>Kickxellaceae</taxon>
        <taxon>Coemansia</taxon>
    </lineage>
</organism>